<dbReference type="InterPro" id="IPR043502">
    <property type="entry name" value="DNA/RNA_pol_sf"/>
</dbReference>
<dbReference type="EMBL" id="CAVP010060162">
    <property type="protein sequence ID" value="CDL96305.1"/>
    <property type="molecule type" value="Genomic_DNA"/>
</dbReference>
<dbReference type="GO" id="GO:0006259">
    <property type="term" value="P:DNA metabolic process"/>
    <property type="evidence" value="ECO:0007669"/>
    <property type="project" value="UniProtKB-ARBA"/>
</dbReference>
<dbReference type="InterPro" id="IPR008042">
    <property type="entry name" value="Retrotrans_Pao"/>
</dbReference>
<dbReference type="Pfam" id="PF17921">
    <property type="entry name" value="Integrase_H2C2"/>
    <property type="match status" value="1"/>
</dbReference>
<name>W6NHN5_HAECO</name>
<sequence>MSYSIRNCRIGELGFSIWLSQGAKTADTVAIAERDDNLAVERLWSLDSLGIVDDHHPSADAKLQERIIQDFDNSACLVDGVLYVCFPWKTDHPPLDDNKQLAYCRLSSQFHRLSQNPSVWQQYVKAIEDHVAAGFVEEVDEFSFDDPRVYYIPHQAVYKESSATTKLRVVFDASSKRKGAHSLNDCLHQGPALLPDLVGILLRARLHRFLLIADVEKAFHQVRLQRTQRDATRFLWLKDPYKPPSPGNMRILRFTRIPFGVNASPFLLAAAIRFYLRSEASPLSDKISRNTYVDNVILGADSRGDVLSKYNSLKSIFGRMHMNLREFLCNSSAVNPSIAPQDRAVNPSKASLLGIRWLYESDTLAITIKAAQFNVTTKRLALRALASTFDPLGLLTPFLSPVKVFIQDLWLKELSWDTPLDKSQLQQWRQLLADLKHPLPLIPRLVLPSGSKPSSLELCVFGDASQRLYACCAYLVCRTPDVVHSRLLMAKSHLNTPKPVTIPRLELLAALVSIRMTQFLVKHLNLPFTAIHLFSDSLIALHWIHARKTFKVFVQNRVEAIRRIVAEIEDQNIPVQSHYVASEENPADCATRGLATKEAENHIWWTGPHFLRSPSSQWPNAHINFQIPPTEGEDLEEQHPQAFTVQEGEFRSVLPFYRTNKYSKLLRIVAYVLKFLRRYIFDRVPKGMRDNIFQKLPCVAVASSSSAFEASDIYAAERQLILAHYREGEKTLQRLQLDRYNAKRAQDHLIRCPSRVGSLHTAPILLLPEHRLTYLIILHYHIAKHHAGVVYTVANLRLKFFIPSVRTHVHRTLRGCVVCKKISGHAYRYPNMPQLPPERVKRSWPFQNIGVDYLGPLTVSNAVVGSNKVWICLFTCMATRAVHLEVVLDNSTQEFLLAFLFESAQPFRNIQST</sequence>
<dbReference type="PANTHER" id="PTHR47331:SF1">
    <property type="entry name" value="GAG-LIKE PROTEIN"/>
    <property type="match status" value="1"/>
</dbReference>
<dbReference type="InterPro" id="IPR041588">
    <property type="entry name" value="Integrase_H2C2"/>
</dbReference>
<dbReference type="CDD" id="cd01644">
    <property type="entry name" value="RT_pepA17"/>
    <property type="match status" value="1"/>
</dbReference>
<reference evidence="2" key="2">
    <citation type="submission" date="2013-05" db="EMBL/GenBank/DDBJ databases">
        <title>The genome and transcriptome of Haemonchus contortus: a key model parasite for drug and vaccine discovery.</title>
        <authorList>
            <person name="Laing R."/>
            <person name="Kikuchi T."/>
            <person name="Martinelli A."/>
            <person name="Tsai I.J."/>
            <person name="Beech R.N."/>
            <person name="Redman E."/>
            <person name="Holroyd N."/>
            <person name="Bartley D.J."/>
            <person name="Beasley H."/>
            <person name="Britton C."/>
            <person name="Curran D."/>
            <person name="Devaney E."/>
            <person name="Gilabert A."/>
            <person name="Jackson F."/>
            <person name="Hunt M."/>
            <person name="Johnston S."/>
            <person name="Kryukov I."/>
            <person name="Li K."/>
            <person name="Morrison A.A."/>
            <person name="Reid A.J."/>
            <person name="Sargison N."/>
            <person name="Saunders G."/>
            <person name="Wasmuth J.D."/>
            <person name="Wolstenholme A."/>
            <person name="Berriman M."/>
            <person name="Gilleard J.S."/>
            <person name="Cotton J.A."/>
        </authorList>
    </citation>
    <scope>NUCLEOTIDE SEQUENCE [LARGE SCALE GENOMIC DNA]</scope>
    <source>
        <strain evidence="2">ISE/inbred ISE</strain>
    </source>
</reference>
<dbReference type="SUPFAM" id="SSF56672">
    <property type="entry name" value="DNA/RNA polymerases"/>
    <property type="match status" value="1"/>
</dbReference>
<comment type="caution">
    <text evidence="2">The sequence shown here is derived from an EMBL/GenBank/DDBJ whole genome shotgun (WGS) entry which is preliminary data.</text>
</comment>
<evidence type="ECO:0000259" key="1">
    <source>
        <dbReference type="Pfam" id="PF17921"/>
    </source>
</evidence>
<dbReference type="Gene3D" id="1.10.340.70">
    <property type="match status" value="1"/>
</dbReference>
<gene>
    <name evidence="2" type="ORF">HCOI_01767600</name>
</gene>
<proteinExistence type="predicted"/>
<dbReference type="Pfam" id="PF05380">
    <property type="entry name" value="Peptidase_A17"/>
    <property type="match status" value="1"/>
</dbReference>
<organism evidence="2">
    <name type="scientific">Haemonchus contortus</name>
    <name type="common">Barber pole worm</name>
    <dbReference type="NCBI Taxonomy" id="6289"/>
    <lineage>
        <taxon>Eukaryota</taxon>
        <taxon>Metazoa</taxon>
        <taxon>Ecdysozoa</taxon>
        <taxon>Nematoda</taxon>
        <taxon>Chromadorea</taxon>
        <taxon>Rhabditida</taxon>
        <taxon>Rhabditina</taxon>
        <taxon>Rhabditomorpha</taxon>
        <taxon>Strongyloidea</taxon>
        <taxon>Trichostrongylidae</taxon>
        <taxon>Haemonchus</taxon>
    </lineage>
</organism>
<feature type="domain" description="Integrase zinc-binding" evidence="1">
    <location>
        <begin position="770"/>
        <end position="821"/>
    </location>
</feature>
<protein>
    <submittedName>
        <fullName evidence="2">Retrotransposon domain containing protein</fullName>
    </submittedName>
</protein>
<evidence type="ECO:0000313" key="2">
    <source>
        <dbReference type="EMBL" id="CDL96305.1"/>
    </source>
</evidence>
<dbReference type="PANTHER" id="PTHR47331">
    <property type="entry name" value="PHD-TYPE DOMAIN-CONTAINING PROTEIN"/>
    <property type="match status" value="1"/>
</dbReference>
<dbReference type="InterPro" id="IPR036397">
    <property type="entry name" value="RNaseH_sf"/>
</dbReference>
<dbReference type="Gene3D" id="3.30.420.10">
    <property type="entry name" value="Ribonuclease H-like superfamily/Ribonuclease H"/>
    <property type="match status" value="1"/>
</dbReference>
<dbReference type="AlphaFoldDB" id="W6NHN5"/>
<reference evidence="2" key="1">
    <citation type="submission" date="2013-03" db="EMBL/GenBank/DDBJ databases">
        <authorList>
            <person name="Aslett M."/>
        </authorList>
    </citation>
    <scope>NUCLEOTIDE SEQUENCE [LARGE SCALE GENOMIC DNA]</scope>
    <source>
        <strain evidence="2">ISE/inbred ISE</strain>
    </source>
</reference>
<accession>W6NHN5</accession>
<dbReference type="GO" id="GO:0003676">
    <property type="term" value="F:nucleic acid binding"/>
    <property type="evidence" value="ECO:0007669"/>
    <property type="project" value="InterPro"/>
</dbReference>